<dbReference type="Pfam" id="PF09862">
    <property type="entry name" value="DUF2089"/>
    <property type="match status" value="1"/>
</dbReference>
<evidence type="ECO:0000259" key="1">
    <source>
        <dbReference type="Pfam" id="PF09862"/>
    </source>
</evidence>
<comment type="caution">
    <text evidence="3">The sequence shown here is derived from an EMBL/GenBank/DDBJ whole genome shotgun (WGS) entry which is preliminary data.</text>
</comment>
<protein>
    <recommendedName>
        <fullName evidence="4">DUF2089 domain-containing protein</fullName>
    </recommendedName>
</protein>
<evidence type="ECO:0000259" key="2">
    <source>
        <dbReference type="Pfam" id="PF22747"/>
    </source>
</evidence>
<gene>
    <name evidence="3" type="ORF">S01H1_02277</name>
</gene>
<feature type="domain" description="DUF2089" evidence="2">
    <location>
        <begin position="8"/>
        <end position="38"/>
    </location>
</feature>
<evidence type="ECO:0000313" key="3">
    <source>
        <dbReference type="EMBL" id="GAF85420.1"/>
    </source>
</evidence>
<name>X0UAA3_9ZZZZ</name>
<dbReference type="InterPro" id="IPR053957">
    <property type="entry name" value="DUF2089_Zn_ribbon"/>
</dbReference>
<proteinExistence type="predicted"/>
<dbReference type="InterPro" id="IPR018658">
    <property type="entry name" value="DUF2089"/>
</dbReference>
<accession>X0UAA3</accession>
<dbReference type="Pfam" id="PF22747">
    <property type="entry name" value="Zn_ribbon_DUF2089"/>
    <property type="match status" value="1"/>
</dbReference>
<evidence type="ECO:0008006" key="4">
    <source>
        <dbReference type="Google" id="ProtNLM"/>
    </source>
</evidence>
<dbReference type="AlphaFoldDB" id="X0UAA3"/>
<reference evidence="3" key="1">
    <citation type="journal article" date="2014" name="Front. Microbiol.">
        <title>High frequency of phylogenetically diverse reductive dehalogenase-homologous genes in deep subseafloor sedimentary metagenomes.</title>
        <authorList>
            <person name="Kawai M."/>
            <person name="Futagami T."/>
            <person name="Toyoda A."/>
            <person name="Takaki Y."/>
            <person name="Nishi S."/>
            <person name="Hori S."/>
            <person name="Arai W."/>
            <person name="Tsubouchi T."/>
            <person name="Morono Y."/>
            <person name="Uchiyama I."/>
            <person name="Ito T."/>
            <person name="Fujiyama A."/>
            <person name="Inagaki F."/>
            <person name="Takami H."/>
        </authorList>
    </citation>
    <scope>NUCLEOTIDE SEQUENCE</scope>
    <source>
        <strain evidence="3">Expedition CK06-06</strain>
    </source>
</reference>
<dbReference type="EMBL" id="BARS01001078">
    <property type="protein sequence ID" value="GAF85420.1"/>
    <property type="molecule type" value="Genomic_DNA"/>
</dbReference>
<organism evidence="3">
    <name type="scientific">marine sediment metagenome</name>
    <dbReference type="NCBI Taxonomy" id="412755"/>
    <lineage>
        <taxon>unclassified sequences</taxon>
        <taxon>metagenomes</taxon>
        <taxon>ecological metagenomes</taxon>
    </lineage>
</organism>
<sequence length="121" mass="13604">MKKIPTLCPACSSMLEITELRCPKCSTTVQGEFPINKLLSLSDEDSNFLIAFLRSRGNIKEVQERLGISYPTVKNRLDKLLITLELFKESEGLKEKEILDTLESGEITAAEAIKLMKEAKQ</sequence>
<feature type="domain" description="DUF2089" evidence="1">
    <location>
        <begin position="41"/>
        <end position="86"/>
    </location>
</feature>